<dbReference type="PROSITE" id="PS51704">
    <property type="entry name" value="GP_PDE"/>
    <property type="match status" value="1"/>
</dbReference>
<dbReference type="CDD" id="cd08563">
    <property type="entry name" value="GDPD_TtGDE_like"/>
    <property type="match status" value="1"/>
</dbReference>
<dbReference type="Pfam" id="PF03009">
    <property type="entry name" value="GDPD"/>
    <property type="match status" value="1"/>
</dbReference>
<keyword evidence="3" id="KW-1185">Reference proteome</keyword>
<reference evidence="2 3" key="1">
    <citation type="submission" date="2020-08" db="EMBL/GenBank/DDBJ databases">
        <title>A Genomic Blueprint of the Chicken Gut Microbiome.</title>
        <authorList>
            <person name="Gilroy R."/>
            <person name="Ravi A."/>
            <person name="Getino M."/>
            <person name="Pursley I."/>
            <person name="Horton D.L."/>
            <person name="Alikhan N.-F."/>
            <person name="Baker D."/>
            <person name="Gharbi K."/>
            <person name="Hall N."/>
            <person name="Watson M."/>
            <person name="Adriaenssens E.M."/>
            <person name="Foster-Nyarko E."/>
            <person name="Jarju S."/>
            <person name="Secka A."/>
            <person name="Antonio M."/>
            <person name="Oren A."/>
            <person name="Chaudhuri R."/>
            <person name="La Ragione R.M."/>
            <person name="Hildebrand F."/>
            <person name="Pallen M.J."/>
        </authorList>
    </citation>
    <scope>NUCLEOTIDE SEQUENCE [LARGE SCALE GENOMIC DNA]</scope>
    <source>
        <strain evidence="2 3">Sa1YVA6</strain>
    </source>
</reference>
<accession>A0ABR8XJ67</accession>
<dbReference type="Gene3D" id="3.20.20.190">
    <property type="entry name" value="Phosphatidylinositol (PI) phosphodiesterase"/>
    <property type="match status" value="1"/>
</dbReference>
<comment type="caution">
    <text evidence="2">The sequence shown here is derived from an EMBL/GenBank/DDBJ whole genome shotgun (WGS) entry which is preliminary data.</text>
</comment>
<dbReference type="InterPro" id="IPR030395">
    <property type="entry name" value="GP_PDE_dom"/>
</dbReference>
<dbReference type="PANTHER" id="PTHR46211">
    <property type="entry name" value="GLYCEROPHOSPHORYL DIESTER PHOSPHODIESTERASE"/>
    <property type="match status" value="1"/>
</dbReference>
<dbReference type="Proteomes" id="UP000600565">
    <property type="component" value="Unassembled WGS sequence"/>
</dbReference>
<evidence type="ECO:0000313" key="3">
    <source>
        <dbReference type="Proteomes" id="UP000600565"/>
    </source>
</evidence>
<dbReference type="RefSeq" id="WP_191702589.1">
    <property type="nucleotide sequence ID" value="NZ_JACSPW010000001.1"/>
</dbReference>
<sequence>MNIIAHRGFSANYPENTIIAFQEAAKLDVWGVEFDVHLTKDNQLVVIHDEKINRTSNGKGFVKDMTLQELRAFDFGASFASEFAGQTIPTLTEVLNIFKPTHHIINIEIKSDIFEYPGIEALIANEIHAFDLEKRVIISSFNHESIARFQQIMPNVKTALLFASLVVNLEEYVKNFKSDAIHIPYYYGMRSIIQRAIKNGVIVRAYTVNDEKMASQMEALGVEAVFSDVVKI</sequence>
<dbReference type="InterPro" id="IPR017946">
    <property type="entry name" value="PLC-like_Pdiesterase_TIM-brl"/>
</dbReference>
<organism evidence="2 3">
    <name type="scientific">Solibacillus merdavium</name>
    <dbReference type="NCBI Taxonomy" id="2762218"/>
    <lineage>
        <taxon>Bacteria</taxon>
        <taxon>Bacillati</taxon>
        <taxon>Bacillota</taxon>
        <taxon>Bacilli</taxon>
        <taxon>Bacillales</taxon>
        <taxon>Caryophanaceae</taxon>
        <taxon>Solibacillus</taxon>
    </lineage>
</organism>
<protein>
    <submittedName>
        <fullName evidence="2">Glycerophosphodiester phosphodiesterase</fullName>
    </submittedName>
</protein>
<gene>
    <name evidence="2" type="ORF">H9632_02805</name>
</gene>
<feature type="domain" description="GP-PDE" evidence="1">
    <location>
        <begin position="1"/>
        <end position="232"/>
    </location>
</feature>
<evidence type="ECO:0000313" key="2">
    <source>
        <dbReference type="EMBL" id="MBD8031984.1"/>
    </source>
</evidence>
<name>A0ABR8XJ67_9BACL</name>
<evidence type="ECO:0000259" key="1">
    <source>
        <dbReference type="PROSITE" id="PS51704"/>
    </source>
</evidence>
<proteinExistence type="predicted"/>
<dbReference type="SUPFAM" id="SSF51695">
    <property type="entry name" value="PLC-like phosphodiesterases"/>
    <property type="match status" value="1"/>
</dbReference>
<dbReference type="EMBL" id="JACSPW010000001">
    <property type="protein sequence ID" value="MBD8031984.1"/>
    <property type="molecule type" value="Genomic_DNA"/>
</dbReference>
<dbReference type="PANTHER" id="PTHR46211:SF1">
    <property type="entry name" value="GLYCEROPHOSPHODIESTER PHOSPHODIESTERASE, CYTOPLASMIC"/>
    <property type="match status" value="1"/>
</dbReference>